<dbReference type="VEuPathDB" id="VectorBase:MDOMA2_011577"/>
<dbReference type="OrthoDB" id="10266921at2759"/>
<proteinExistence type="inferred from homology"/>
<evidence type="ECO:0000256" key="2">
    <source>
        <dbReference type="SAM" id="MobiDB-lite"/>
    </source>
</evidence>
<dbReference type="KEGG" id="mde:101890969"/>
<organism evidence="3">
    <name type="scientific">Musca domestica</name>
    <name type="common">House fly</name>
    <dbReference type="NCBI Taxonomy" id="7370"/>
    <lineage>
        <taxon>Eukaryota</taxon>
        <taxon>Metazoa</taxon>
        <taxon>Ecdysozoa</taxon>
        <taxon>Arthropoda</taxon>
        <taxon>Hexapoda</taxon>
        <taxon>Insecta</taxon>
        <taxon>Pterygota</taxon>
        <taxon>Neoptera</taxon>
        <taxon>Endopterygota</taxon>
        <taxon>Diptera</taxon>
        <taxon>Brachycera</taxon>
        <taxon>Muscomorpha</taxon>
        <taxon>Muscoidea</taxon>
        <taxon>Muscidae</taxon>
        <taxon>Musca</taxon>
    </lineage>
</organism>
<evidence type="ECO:0000313" key="5">
    <source>
        <dbReference type="RefSeq" id="XP_019894920.1"/>
    </source>
</evidence>
<dbReference type="InterPro" id="IPR004882">
    <property type="entry name" value="Luc7-rel"/>
</dbReference>
<dbReference type="GO" id="GO:0006376">
    <property type="term" value="P:mRNA splice site recognition"/>
    <property type="evidence" value="ECO:0007669"/>
    <property type="project" value="InterPro"/>
</dbReference>
<feature type="compositionally biased region" description="Basic and acidic residues" evidence="2">
    <location>
        <begin position="178"/>
        <end position="187"/>
    </location>
</feature>
<comment type="similarity">
    <text evidence="1">Belongs to the Luc7 family.</text>
</comment>
<evidence type="ECO:0000256" key="1">
    <source>
        <dbReference type="ARBA" id="ARBA00005655"/>
    </source>
</evidence>
<keyword evidence="4" id="KW-1185">Reference proteome</keyword>
<dbReference type="AlphaFoldDB" id="A0A1I8MLK4"/>
<dbReference type="VEuPathDB" id="VectorBase:MDOA006227"/>
<feature type="compositionally biased region" description="Basic and acidic residues" evidence="2">
    <location>
        <begin position="296"/>
        <end position="334"/>
    </location>
</feature>
<dbReference type="PANTHER" id="PTHR12375">
    <property type="entry name" value="RNA-BINDING PROTEIN LUC7-RELATED"/>
    <property type="match status" value="1"/>
</dbReference>
<feature type="region of interest" description="Disordered" evidence="2">
    <location>
        <begin position="175"/>
        <end position="229"/>
    </location>
</feature>
<reference evidence="3" key="1">
    <citation type="submission" date="2021-01" db="UniProtKB">
        <authorList>
            <consortium name="EnsemblMetazoa"/>
        </authorList>
    </citation>
    <scope>IDENTIFICATION</scope>
    <source>
        <strain evidence="3">Aabys</strain>
    </source>
</reference>
<protein>
    <submittedName>
        <fullName evidence="5">Luc7-like protein 3</fullName>
    </submittedName>
</protein>
<dbReference type="GeneID" id="101890969"/>
<feature type="compositionally biased region" description="Polar residues" evidence="2">
    <location>
        <begin position="193"/>
        <end position="216"/>
    </location>
</feature>
<dbReference type="EnsemblMetazoa" id="MDOA006227-RE">
    <property type="protein sequence ID" value="MDOA006227-PE"/>
    <property type="gene ID" value="MDOA006227"/>
</dbReference>
<sequence length="373" mass="44049">MVDAARQMLDELMGRNRNLHPSEAPKAVNWEDPDLCQYFLVKFCPHELFVNTRADLGPCDRIHDEEAKRQYEKAKPSIIKKQYEDEFLYFCNSMLNDVDRKILKGKQRLALIQKDQGPSSHYSRYREQLNNLNARIKKLLAEAEEAGTRGDVDQAKDLMILCEQLKDERDLLMSQQENSEKDDRSETSESDANKAQSQSPTSDINGFEKSMTTDTHSTIDDETSSNTTSQNSLRAWIKDIGHLPEKQMEVCEVCGAFLIVGDAQQRIEDHLMGKQHLGYSKLRKAVEEIHLKRQMERATDDDRRIRDERSQSYRAFDSEKRRERDLDRDRDFHRGSRRQSDRHRRHHKSHRRRSHSRNRHDRRYSRSRSRSRY</sequence>
<evidence type="ECO:0000313" key="3">
    <source>
        <dbReference type="EnsemblMetazoa" id="MDOA006227-PG"/>
    </source>
</evidence>
<dbReference type="STRING" id="7370.A0A1I8MLK4"/>
<dbReference type="GO" id="GO:0005685">
    <property type="term" value="C:U1 snRNP"/>
    <property type="evidence" value="ECO:0007669"/>
    <property type="project" value="InterPro"/>
</dbReference>
<dbReference type="RefSeq" id="XP_019894920.1">
    <property type="nucleotide sequence ID" value="XM_020039361.1"/>
</dbReference>
<dbReference type="Proteomes" id="UP001652621">
    <property type="component" value="Unplaced"/>
</dbReference>
<feature type="region of interest" description="Disordered" evidence="2">
    <location>
        <begin position="296"/>
        <end position="373"/>
    </location>
</feature>
<accession>A0A1I8MLK4</accession>
<dbReference type="Pfam" id="PF03194">
    <property type="entry name" value="LUC7"/>
    <property type="match status" value="1"/>
</dbReference>
<name>A0A1I8MLK4_MUSDO</name>
<dbReference type="GO" id="GO:0003729">
    <property type="term" value="F:mRNA binding"/>
    <property type="evidence" value="ECO:0007669"/>
    <property type="project" value="InterPro"/>
</dbReference>
<dbReference type="EnsemblMetazoa" id="MDOA006227-RG">
    <property type="protein sequence ID" value="MDOA006227-PG"/>
    <property type="gene ID" value="MDOA006227"/>
</dbReference>
<dbReference type="EnsemblMetazoa" id="MDOA006227-RF">
    <property type="protein sequence ID" value="MDOA006227-PF"/>
    <property type="gene ID" value="MDOA006227"/>
</dbReference>
<evidence type="ECO:0000313" key="4">
    <source>
        <dbReference type="Proteomes" id="UP001652621"/>
    </source>
</evidence>
<dbReference type="eggNOG" id="KOG0796">
    <property type="taxonomic scope" value="Eukaryota"/>
</dbReference>
<dbReference type="EnsemblMetazoa" id="MDOA006227-RC">
    <property type="protein sequence ID" value="MDOA006227-PC"/>
    <property type="gene ID" value="MDOA006227"/>
</dbReference>
<reference evidence="5" key="2">
    <citation type="submission" date="2025-04" db="UniProtKB">
        <authorList>
            <consortium name="RefSeq"/>
        </authorList>
    </citation>
    <scope>IDENTIFICATION</scope>
    <source>
        <strain evidence="5">Aabys</strain>
    </source>
</reference>
<feature type="compositionally biased region" description="Basic residues" evidence="2">
    <location>
        <begin position="335"/>
        <end position="373"/>
    </location>
</feature>
<gene>
    <name evidence="3" type="primary">101890969</name>
    <name evidence="5" type="synonym">LOC101890969</name>
</gene>